<keyword evidence="2" id="KW-0963">Cytoplasm</keyword>
<dbReference type="OrthoDB" id="5359801at2"/>
<organism evidence="7 11">
    <name type="scientific">Campylobacter volucris</name>
    <dbReference type="NCBI Taxonomy" id="1031542"/>
    <lineage>
        <taxon>Bacteria</taxon>
        <taxon>Pseudomonadati</taxon>
        <taxon>Campylobacterota</taxon>
        <taxon>Epsilonproteobacteria</taxon>
        <taxon>Campylobacterales</taxon>
        <taxon>Campylobacteraceae</taxon>
        <taxon>Campylobacter</taxon>
    </lineage>
</organism>
<dbReference type="Proteomes" id="UP000321629">
    <property type="component" value="Unassembled WGS sequence"/>
</dbReference>
<reference evidence="7 11" key="2">
    <citation type="submission" date="2019-07" db="EMBL/GenBank/DDBJ databases">
        <title>Rapid identification of Enteric Bacteria from Whole Genome Sequences (WGS) using Average Nucleotide Identity (ANI).</title>
        <authorList>
            <person name="Lane C."/>
        </authorList>
    </citation>
    <scope>NUCLEOTIDE SEQUENCE [LARGE SCALE GENOMIC DNA]</scope>
    <source>
        <strain evidence="8 10">2010D-8464</strain>
        <strain evidence="7 11">2016D-0084</strain>
    </source>
</reference>
<dbReference type="EMBL" id="VRMB01000004">
    <property type="protein sequence ID" value="TXK71308.1"/>
    <property type="molecule type" value="Genomic_DNA"/>
</dbReference>
<comment type="similarity">
    <text evidence="1">Belongs to the XseB family.</text>
</comment>
<reference evidence="6 9" key="1">
    <citation type="submission" date="2019-02" db="EMBL/GenBank/DDBJ databases">
        <title>Use of ANI for Rapid Identification of Enteric Bacteria.</title>
        <authorList>
            <person name="Pruckler J."/>
            <person name="Lane C."/>
            <person name="Aubert R."/>
        </authorList>
    </citation>
    <scope>NUCLEOTIDE SEQUENCE [LARGE SCALE GENOMIC DNA]</scope>
    <source>
        <strain evidence="6 9">2014D-0083</strain>
    </source>
</reference>
<dbReference type="Proteomes" id="UP000321325">
    <property type="component" value="Unassembled WGS sequence"/>
</dbReference>
<dbReference type="GO" id="GO:0006308">
    <property type="term" value="P:DNA catabolic process"/>
    <property type="evidence" value="ECO:0007669"/>
    <property type="project" value="InterPro"/>
</dbReference>
<evidence type="ECO:0000256" key="3">
    <source>
        <dbReference type="ARBA" id="ARBA00022722"/>
    </source>
</evidence>
<proteinExistence type="inferred from homology"/>
<keyword evidence="5 7" id="KW-0269">Exonuclease</keyword>
<dbReference type="InterPro" id="IPR003761">
    <property type="entry name" value="Exonuc_VII_S"/>
</dbReference>
<dbReference type="Proteomes" id="UP000293421">
    <property type="component" value="Chromosome"/>
</dbReference>
<keyword evidence="4" id="KW-0378">Hydrolase</keyword>
<dbReference type="EMBL" id="CP037746">
    <property type="protein sequence ID" value="QBL13210.1"/>
    <property type="molecule type" value="Genomic_DNA"/>
</dbReference>
<sequence>MEFEDYIKQAEESLEKLNDKDLKLQTCVEIYKDGLKNIQAARELLEKAKLEIEQIDE</sequence>
<gene>
    <name evidence="6" type="ORF">A9460_02255</name>
    <name evidence="7" type="ORF">FPD38_02335</name>
    <name evidence="8" type="ORF">FVD15_00250</name>
</gene>
<evidence type="ECO:0000313" key="9">
    <source>
        <dbReference type="Proteomes" id="UP000293421"/>
    </source>
</evidence>
<dbReference type="Gene3D" id="1.10.287.1040">
    <property type="entry name" value="Exonuclease VII, small subunit"/>
    <property type="match status" value="1"/>
</dbReference>
<dbReference type="RefSeq" id="WP_039665858.1">
    <property type="nucleotide sequence ID" value="NZ_CP037746.1"/>
</dbReference>
<dbReference type="AlphaFoldDB" id="A0A5C7DX22"/>
<dbReference type="EMBL" id="VOWJ01000014">
    <property type="protein sequence ID" value="TXE89117.1"/>
    <property type="molecule type" value="Genomic_DNA"/>
</dbReference>
<dbReference type="GeneID" id="66287848"/>
<keyword evidence="3" id="KW-0540">Nuclease</keyword>
<evidence type="ECO:0000256" key="5">
    <source>
        <dbReference type="ARBA" id="ARBA00022839"/>
    </source>
</evidence>
<dbReference type="Pfam" id="PF02609">
    <property type="entry name" value="Exonuc_VII_S"/>
    <property type="match status" value="1"/>
</dbReference>
<evidence type="ECO:0000256" key="1">
    <source>
        <dbReference type="ARBA" id="ARBA00009998"/>
    </source>
</evidence>
<evidence type="ECO:0000313" key="8">
    <source>
        <dbReference type="EMBL" id="TXK71308.1"/>
    </source>
</evidence>
<dbReference type="SUPFAM" id="SSF116842">
    <property type="entry name" value="XseB-like"/>
    <property type="match status" value="1"/>
</dbReference>
<dbReference type="InterPro" id="IPR037004">
    <property type="entry name" value="Exonuc_VII_ssu_sf"/>
</dbReference>
<evidence type="ECO:0000313" key="10">
    <source>
        <dbReference type="Proteomes" id="UP000321325"/>
    </source>
</evidence>
<name>A0A5C7DX22_9BACT</name>
<dbReference type="GO" id="GO:0008855">
    <property type="term" value="F:exodeoxyribonuclease VII activity"/>
    <property type="evidence" value="ECO:0007669"/>
    <property type="project" value="InterPro"/>
</dbReference>
<keyword evidence="10" id="KW-1185">Reference proteome</keyword>
<evidence type="ECO:0000313" key="6">
    <source>
        <dbReference type="EMBL" id="QBL13210.1"/>
    </source>
</evidence>
<protein>
    <submittedName>
        <fullName evidence="7">Exonuclease VII small subunit</fullName>
    </submittedName>
</protein>
<evidence type="ECO:0000256" key="4">
    <source>
        <dbReference type="ARBA" id="ARBA00022801"/>
    </source>
</evidence>
<dbReference type="GO" id="GO:0009318">
    <property type="term" value="C:exodeoxyribonuclease VII complex"/>
    <property type="evidence" value="ECO:0007669"/>
    <property type="project" value="InterPro"/>
</dbReference>
<evidence type="ECO:0000313" key="7">
    <source>
        <dbReference type="EMBL" id="TXE89117.1"/>
    </source>
</evidence>
<evidence type="ECO:0000256" key="2">
    <source>
        <dbReference type="ARBA" id="ARBA00022490"/>
    </source>
</evidence>
<evidence type="ECO:0000313" key="11">
    <source>
        <dbReference type="Proteomes" id="UP000321629"/>
    </source>
</evidence>
<accession>A0A5C7DX22</accession>